<accession>G6FUA0</accession>
<dbReference type="PANTHER" id="PTHR37477">
    <property type="entry name" value="COBALT-PRECORRIN-5A HYDROLASE"/>
    <property type="match status" value="1"/>
</dbReference>
<dbReference type="PATRIC" id="fig|741277.3.peg.1980"/>
<organism evidence="2 3">
    <name type="scientific">Fischerella thermalis JSC-11</name>
    <dbReference type="NCBI Taxonomy" id="741277"/>
    <lineage>
        <taxon>Bacteria</taxon>
        <taxon>Bacillati</taxon>
        <taxon>Cyanobacteriota</taxon>
        <taxon>Cyanophyceae</taxon>
        <taxon>Nostocales</taxon>
        <taxon>Hapalosiphonaceae</taxon>
        <taxon>Fischerella</taxon>
    </lineage>
</organism>
<dbReference type="PANTHER" id="PTHR37477:SF1">
    <property type="entry name" value="COBALT-PRECORRIN-5A HYDROLASE"/>
    <property type="match status" value="1"/>
</dbReference>
<reference evidence="2 3" key="1">
    <citation type="submission" date="2011-09" db="EMBL/GenBank/DDBJ databases">
        <title>The draft genome of Fischerella sp. JSC-11.</title>
        <authorList>
            <consortium name="US DOE Joint Genome Institute (JGI-PGF)"/>
            <person name="Lucas S."/>
            <person name="Han J."/>
            <person name="Lapidus A."/>
            <person name="Cheng J.-F."/>
            <person name="Goodwin L."/>
            <person name="Pitluck S."/>
            <person name="Peters L."/>
            <person name="Land M.L."/>
            <person name="Hauser L."/>
            <person name="Sarkisova S."/>
            <person name="Bryant D.A."/>
            <person name="Brown I."/>
            <person name="Woyke T.J."/>
        </authorList>
    </citation>
    <scope>NUCLEOTIDE SEQUENCE [LARGE SCALE GENOMIC DNA]</scope>
    <source>
        <strain evidence="2 3">JSC-11</strain>
    </source>
</reference>
<dbReference type="GO" id="GO:0009236">
    <property type="term" value="P:cobalamin biosynthetic process"/>
    <property type="evidence" value="ECO:0007669"/>
    <property type="project" value="InterPro"/>
</dbReference>
<dbReference type="Gene3D" id="3.30.420.180">
    <property type="entry name" value="CobE/GbiG C-terminal domain"/>
    <property type="match status" value="1"/>
</dbReference>
<keyword evidence="3" id="KW-1185">Reference proteome</keyword>
<evidence type="ECO:0000313" key="2">
    <source>
        <dbReference type="EMBL" id="EHC12830.1"/>
    </source>
</evidence>
<gene>
    <name evidence="2" type="ORF">FJSC11DRAFT_2447</name>
</gene>
<evidence type="ECO:0000313" key="3">
    <source>
        <dbReference type="Proteomes" id="UP000004344"/>
    </source>
</evidence>
<feature type="domain" description="CobE/GbiG C-terminal" evidence="1">
    <location>
        <begin position="30"/>
        <end position="155"/>
    </location>
</feature>
<dbReference type="InterPro" id="IPR002750">
    <property type="entry name" value="CobE/GbiG_C"/>
</dbReference>
<dbReference type="SUPFAM" id="SSF159664">
    <property type="entry name" value="CobE/GbiG C-terminal domain-like"/>
    <property type="match status" value="1"/>
</dbReference>
<dbReference type="Pfam" id="PF01890">
    <property type="entry name" value="CbiG_C"/>
    <property type="match status" value="1"/>
</dbReference>
<dbReference type="InterPro" id="IPR052553">
    <property type="entry name" value="CbiG_hydrolase"/>
</dbReference>
<dbReference type="AlphaFoldDB" id="G6FUA0"/>
<proteinExistence type="predicted"/>
<comment type="caution">
    <text evidence="2">The sequence shown here is derived from an EMBL/GenBank/DDBJ whole genome shotgun (WGS) entry which is preliminary data.</text>
</comment>
<name>G6FUA0_9CYAN</name>
<sequence length="162" mass="18056">MQKLVTSSWFVIVRLSKLLLAEFSLRSKNLWVGVGFQKGTSRELIEAAITHVFREHQLSQSAIAGLATIDTKADEVGLVELCRERNWLLKTFCAEILRTVCVPNPSQLIHQYIATPSVAEAAALCAAERKSLLVPKQIFRPVTKDQKGMVTIAIAQVKDRKL</sequence>
<dbReference type="InterPro" id="IPR036518">
    <property type="entry name" value="CobE/GbiG_C_sf"/>
</dbReference>
<evidence type="ECO:0000259" key="1">
    <source>
        <dbReference type="Pfam" id="PF01890"/>
    </source>
</evidence>
<dbReference type="EMBL" id="AGIZ01000007">
    <property type="protein sequence ID" value="EHC12830.1"/>
    <property type="molecule type" value="Genomic_DNA"/>
</dbReference>
<dbReference type="Proteomes" id="UP000004344">
    <property type="component" value="Unassembled WGS sequence"/>
</dbReference>
<protein>
    <submittedName>
        <fullName evidence="2">Cobalamin (Vitamin B12) biosynthesis CbiG protein</fullName>
    </submittedName>
</protein>